<protein>
    <recommendedName>
        <fullName evidence="3">Heparin-sulfate lyase N-terminal domain-containing protein</fullName>
    </recommendedName>
</protein>
<evidence type="ECO:0008006" key="3">
    <source>
        <dbReference type="Google" id="ProtNLM"/>
    </source>
</evidence>
<organism evidence="1 2">
    <name type="scientific">Escherichia coli HVH 36</name>
    <name type="common">4-5675286</name>
    <dbReference type="NCBI Taxonomy" id="1280986"/>
    <lineage>
        <taxon>Bacteria</taxon>
        <taxon>Pseudomonadati</taxon>
        <taxon>Pseudomonadota</taxon>
        <taxon>Gammaproteobacteria</taxon>
        <taxon>Enterobacterales</taxon>
        <taxon>Enterobacteriaceae</taxon>
        <taxon>Escherichia</taxon>
    </lineage>
</organism>
<evidence type="ECO:0000313" key="2">
    <source>
        <dbReference type="Proteomes" id="UP000017766"/>
    </source>
</evidence>
<sequence length="548" mass="63923">MKRLYKLIMLMLTDYFYLFKYHWGKKLTTSCHITIDAIDNDKVLPDTVYRKLISHKVQILGDHYLDFAKSGLVWDVCPRTGFQWSNRWHRFVNKERPVSTDIKIPWEMGRLQHLTTLMLYAKSDEIELHIHNTIVDFHNKNKIGFGVNWACTMDVSIRVVNLVIIYLLTNKVETKDFILSLLPHYYYFICKFDEWNDGNRNNHYLTNVMAKLVLSQFLFKCTQNNIYNIDAISFISDFERELDYQFTNDGVNVEGSVNYHRLSTEIVLLTYYFSKEFGFDKTINPTCLIKFGKMCEYILALYNDHGHSQIGDTDSGCIVNFCPVYRNNNGLIVQDFSKVNQRLFSIDINSISGVASLIRAMVDGYTSTILETQPIVAQRVDFDGEWKLPVSTPIFTIVCNDRDSGIVKLVVDNGYVIIKRLGKFNTGHSHLDALRVEIYINGVFYSLFKGTERYAKPLKDRCFDRVGFYGYTMNNLFPCFSPLPKSMLTLDRLFIEEKRVRVETDDHFIEVCCVENGLTLRANVNPFVYPEIFYPSYHSPRDVLYNEK</sequence>
<dbReference type="SUPFAM" id="SSF48230">
    <property type="entry name" value="Chondroitin AC/alginate lyase"/>
    <property type="match status" value="1"/>
</dbReference>
<dbReference type="PANTHER" id="PTHR39210:SF1">
    <property type="entry name" value="HEPARIN-SULFATE LYASE"/>
    <property type="match status" value="1"/>
</dbReference>
<dbReference type="InterPro" id="IPR008929">
    <property type="entry name" value="Chondroitin_lyas"/>
</dbReference>
<dbReference type="AlphaFoldDB" id="A0A7U9IT08"/>
<proteinExistence type="predicted"/>
<gene>
    <name evidence="1" type="ORF">G711_05115</name>
</gene>
<evidence type="ECO:0000313" key="1">
    <source>
        <dbReference type="EMBL" id="ESP05766.1"/>
    </source>
</evidence>
<dbReference type="Gene3D" id="1.50.10.100">
    <property type="entry name" value="Chondroitin AC/alginate lyase"/>
    <property type="match status" value="1"/>
</dbReference>
<name>A0A7U9IT08_ECOLX</name>
<reference evidence="1 2" key="1">
    <citation type="submission" date="2013-08" db="EMBL/GenBank/DDBJ databases">
        <title>The Genome Sequence of Escherichia coli HVH 36 (4-5675286).</title>
        <authorList>
            <consortium name="The Broad Institute Genome Sequencing Platform"/>
            <consortium name="The Broad Institute Genome Sequencing Center for Infectious Disease"/>
            <person name="Feldgarden M."/>
            <person name="Frimodt-Moller N."/>
            <person name="Leihof R.F."/>
            <person name="Rasmussen L."/>
            <person name="Young S.K."/>
            <person name="Zeng Q."/>
            <person name="Gargeya S."/>
            <person name="Fitzgerald M."/>
            <person name="Abouelleil A."/>
            <person name="Alvarado L."/>
            <person name="Berlin A.M."/>
            <person name="Chapman S.B."/>
            <person name="Gainer-Dewar J."/>
            <person name="Goldberg J."/>
            <person name="Gnerre S."/>
            <person name="Griggs A."/>
            <person name="Gujja S."/>
            <person name="Hansen M."/>
            <person name="Howarth C."/>
            <person name="Imamovic A."/>
            <person name="Ireland A."/>
            <person name="Larimer J."/>
            <person name="McCowan C."/>
            <person name="Murphy C."/>
            <person name="Pearson M."/>
            <person name="Poon T."/>
            <person name="Priest M."/>
            <person name="Roberts A."/>
            <person name="Saif S."/>
            <person name="Shea T."/>
            <person name="Sykes S."/>
            <person name="Wortman J."/>
            <person name="Nusbaum C."/>
            <person name="Birren B."/>
        </authorList>
    </citation>
    <scope>NUCLEOTIDE SEQUENCE [LARGE SCALE GENOMIC DNA]</scope>
    <source>
        <strain evidence="2">HVH 36 (4-5675286)</strain>
    </source>
</reference>
<dbReference type="Proteomes" id="UP000017766">
    <property type="component" value="Unassembled WGS sequence"/>
</dbReference>
<dbReference type="RefSeq" id="WP_023356338.1">
    <property type="nucleotide sequence ID" value="NZ_KI538665.1"/>
</dbReference>
<comment type="caution">
    <text evidence="1">The sequence shown here is derived from an EMBL/GenBank/DDBJ whole genome shotgun (WGS) entry which is preliminary data.</text>
</comment>
<dbReference type="EMBL" id="AYLQ01000059">
    <property type="protein sequence ID" value="ESP05766.1"/>
    <property type="molecule type" value="Genomic_DNA"/>
</dbReference>
<dbReference type="PANTHER" id="PTHR39210">
    <property type="entry name" value="HEPARIN-SULFATE LYASE"/>
    <property type="match status" value="1"/>
</dbReference>
<accession>A0A7U9IT08</accession>